<dbReference type="EMBL" id="CADCTX010000601">
    <property type="protein sequence ID" value="CAA9332091.1"/>
    <property type="molecule type" value="Genomic_DNA"/>
</dbReference>
<feature type="non-terminal residue" evidence="1">
    <location>
        <position position="38"/>
    </location>
</feature>
<keyword evidence="1" id="KW-0675">Receptor</keyword>
<name>A0A6J4LFV4_9BACT</name>
<proteinExistence type="predicted"/>
<evidence type="ECO:0000313" key="1">
    <source>
        <dbReference type="EMBL" id="CAA9332091.1"/>
    </source>
</evidence>
<accession>A0A6J4LFV4</accession>
<reference evidence="1" key="1">
    <citation type="submission" date="2020-02" db="EMBL/GenBank/DDBJ databases">
        <authorList>
            <person name="Meier V. D."/>
        </authorList>
    </citation>
    <scope>NUCLEOTIDE SEQUENCE</scope>
    <source>
        <strain evidence="1">AVDCRST_MAG40</strain>
    </source>
</reference>
<gene>
    <name evidence="1" type="ORF">AVDCRST_MAG40-1957</name>
</gene>
<sequence length="38" mass="4227">AAGGALPAHRDREQPHRRELLREARLQPARAHPPAAPR</sequence>
<organism evidence="1">
    <name type="scientific">uncultured Gemmatimonadaceae bacterium</name>
    <dbReference type="NCBI Taxonomy" id="246130"/>
    <lineage>
        <taxon>Bacteria</taxon>
        <taxon>Pseudomonadati</taxon>
        <taxon>Gemmatimonadota</taxon>
        <taxon>Gemmatimonadia</taxon>
        <taxon>Gemmatimonadales</taxon>
        <taxon>Gemmatimonadaceae</taxon>
        <taxon>environmental samples</taxon>
    </lineage>
</organism>
<dbReference type="AlphaFoldDB" id="A0A6J4LFV4"/>
<feature type="non-terminal residue" evidence="1">
    <location>
        <position position="1"/>
    </location>
</feature>
<protein>
    <submittedName>
        <fullName evidence="1">Outer membrane vitamin B12 receptor BtuB</fullName>
    </submittedName>
</protein>